<keyword evidence="2 6" id="KW-0732">Signal</keyword>
<name>A0A1I5KVM4_9BACI</name>
<accession>A0A1I5KVM4</accession>
<evidence type="ECO:0000256" key="1">
    <source>
        <dbReference type="ARBA" id="ARBA00022475"/>
    </source>
</evidence>
<dbReference type="EMBL" id="FOXD01000001">
    <property type="protein sequence ID" value="SFO89115.1"/>
    <property type="molecule type" value="Genomic_DNA"/>
</dbReference>
<proteinExistence type="predicted"/>
<dbReference type="Proteomes" id="UP000198892">
    <property type="component" value="Unassembled WGS sequence"/>
</dbReference>
<dbReference type="InterPro" id="IPR006059">
    <property type="entry name" value="SBP"/>
</dbReference>
<keyword evidence="5" id="KW-0449">Lipoprotein</keyword>
<organism evidence="7 8">
    <name type="scientific">Salibacterium halotolerans</name>
    <dbReference type="NCBI Taxonomy" id="1884432"/>
    <lineage>
        <taxon>Bacteria</taxon>
        <taxon>Bacillati</taxon>
        <taxon>Bacillota</taxon>
        <taxon>Bacilli</taxon>
        <taxon>Bacillales</taxon>
        <taxon>Bacillaceae</taxon>
    </lineage>
</organism>
<feature type="signal peptide" evidence="6">
    <location>
        <begin position="1"/>
        <end position="21"/>
    </location>
</feature>
<evidence type="ECO:0000256" key="5">
    <source>
        <dbReference type="ARBA" id="ARBA00023288"/>
    </source>
</evidence>
<dbReference type="PANTHER" id="PTHR43649:SF33">
    <property type="entry name" value="POLYGALACTURONAN_RHAMNOGALACTURONAN-BINDING PROTEIN YTCQ"/>
    <property type="match status" value="1"/>
</dbReference>
<dbReference type="Gene3D" id="3.40.190.10">
    <property type="entry name" value="Periplasmic binding protein-like II"/>
    <property type="match status" value="2"/>
</dbReference>
<reference evidence="8" key="1">
    <citation type="submission" date="2016-10" db="EMBL/GenBank/DDBJ databases">
        <authorList>
            <person name="Varghese N."/>
            <person name="Submissions S."/>
        </authorList>
    </citation>
    <scope>NUCLEOTIDE SEQUENCE [LARGE SCALE GENOMIC DNA]</scope>
    <source>
        <strain evidence="8">S7</strain>
    </source>
</reference>
<keyword evidence="8" id="KW-1185">Reference proteome</keyword>
<evidence type="ECO:0000256" key="4">
    <source>
        <dbReference type="ARBA" id="ARBA00023139"/>
    </source>
</evidence>
<keyword evidence="4" id="KW-0564">Palmitate</keyword>
<evidence type="ECO:0000313" key="7">
    <source>
        <dbReference type="EMBL" id="SFO89115.1"/>
    </source>
</evidence>
<protein>
    <submittedName>
        <fullName evidence="7">Raffinose/stachyose/melibiose transport system substrate-binding protein</fullName>
    </submittedName>
</protein>
<sequence>MPKTSGLMVVTLFLCFVTACSSGESKGNAAESQLTVSSTIMSASEQQVFMGIVNDFEQESGIAVDVNFPGGTYERQMRIKMAANNMPDLFDTHGWAQNRYGNYIESLSEQPWADRLEPSIKNVLTDDNGKLYAYPLNQALDGISYNANILEKYNISPPSTFNEFKQALRTIDEKSNGKTTPFFIAETGTGSVNQYFGQMATTLLTTDKQHNYQEELIHGVFDWSKYKPLATDLKKMKERGWVNNNAATADGAQAAQLMAQNKIAFIFPGGAGGSFGQTVTSLNPNVQVGVIPIPSFHKNDEPVWGGGERHTLALWKDSNKKQEARELLKFFSKEENAKSMAEATAAPTGFKNVKADTYYSEYYDQYSNIAVEPYFDRAYLPSGMWTIMGLTGQELLADTMSPEEVVNKMESEFHRLRETKGITKGESLD</sequence>
<dbReference type="PANTHER" id="PTHR43649">
    <property type="entry name" value="ARABINOSE-BINDING PROTEIN-RELATED"/>
    <property type="match status" value="1"/>
</dbReference>
<feature type="chain" id="PRO_5039692505" evidence="6">
    <location>
        <begin position="22"/>
        <end position="429"/>
    </location>
</feature>
<gene>
    <name evidence="7" type="ORF">SAMN05518683_1014</name>
</gene>
<evidence type="ECO:0000313" key="8">
    <source>
        <dbReference type="Proteomes" id="UP000198892"/>
    </source>
</evidence>
<evidence type="ECO:0000256" key="6">
    <source>
        <dbReference type="SAM" id="SignalP"/>
    </source>
</evidence>
<dbReference type="STRING" id="1884432.SAMN05518683_1014"/>
<dbReference type="RefSeq" id="WP_170840877.1">
    <property type="nucleotide sequence ID" value="NZ_FOXD01000001.1"/>
</dbReference>
<dbReference type="SUPFAM" id="SSF53850">
    <property type="entry name" value="Periplasmic binding protein-like II"/>
    <property type="match status" value="1"/>
</dbReference>
<dbReference type="AlphaFoldDB" id="A0A1I5KVM4"/>
<dbReference type="Pfam" id="PF01547">
    <property type="entry name" value="SBP_bac_1"/>
    <property type="match status" value="1"/>
</dbReference>
<dbReference type="PROSITE" id="PS51257">
    <property type="entry name" value="PROKAR_LIPOPROTEIN"/>
    <property type="match status" value="1"/>
</dbReference>
<dbReference type="InterPro" id="IPR050490">
    <property type="entry name" value="Bact_solute-bd_prot1"/>
</dbReference>
<evidence type="ECO:0000256" key="2">
    <source>
        <dbReference type="ARBA" id="ARBA00022729"/>
    </source>
</evidence>
<keyword evidence="3" id="KW-0472">Membrane</keyword>
<keyword evidence="1" id="KW-1003">Cell membrane</keyword>
<evidence type="ECO:0000256" key="3">
    <source>
        <dbReference type="ARBA" id="ARBA00023136"/>
    </source>
</evidence>